<feature type="compositionally biased region" description="Low complexity" evidence="1">
    <location>
        <begin position="381"/>
        <end position="394"/>
    </location>
</feature>
<gene>
    <name evidence="2" type="ORF">BEMITA_LOCUS12811</name>
</gene>
<feature type="region of interest" description="Disordered" evidence="1">
    <location>
        <begin position="267"/>
        <end position="301"/>
    </location>
</feature>
<feature type="region of interest" description="Disordered" evidence="1">
    <location>
        <begin position="760"/>
        <end position="871"/>
    </location>
</feature>
<dbReference type="AlphaFoldDB" id="A0A9P0F6M0"/>
<evidence type="ECO:0000256" key="1">
    <source>
        <dbReference type="SAM" id="MobiDB-lite"/>
    </source>
</evidence>
<keyword evidence="3" id="KW-1185">Reference proteome</keyword>
<evidence type="ECO:0000313" key="2">
    <source>
        <dbReference type="EMBL" id="CAH0394524.1"/>
    </source>
</evidence>
<feature type="region of interest" description="Disordered" evidence="1">
    <location>
        <begin position="531"/>
        <end position="574"/>
    </location>
</feature>
<reference evidence="2" key="1">
    <citation type="submission" date="2021-12" db="EMBL/GenBank/DDBJ databases">
        <authorList>
            <person name="King R."/>
        </authorList>
    </citation>
    <scope>NUCLEOTIDE SEQUENCE</scope>
</reference>
<feature type="region of interest" description="Disordered" evidence="1">
    <location>
        <begin position="374"/>
        <end position="401"/>
    </location>
</feature>
<organism evidence="2 3">
    <name type="scientific">Bemisia tabaci</name>
    <name type="common">Sweetpotato whitefly</name>
    <name type="synonym">Aleurodes tabaci</name>
    <dbReference type="NCBI Taxonomy" id="7038"/>
    <lineage>
        <taxon>Eukaryota</taxon>
        <taxon>Metazoa</taxon>
        <taxon>Ecdysozoa</taxon>
        <taxon>Arthropoda</taxon>
        <taxon>Hexapoda</taxon>
        <taxon>Insecta</taxon>
        <taxon>Pterygota</taxon>
        <taxon>Neoptera</taxon>
        <taxon>Paraneoptera</taxon>
        <taxon>Hemiptera</taxon>
        <taxon>Sternorrhyncha</taxon>
        <taxon>Aleyrodoidea</taxon>
        <taxon>Aleyrodidae</taxon>
        <taxon>Aleyrodinae</taxon>
        <taxon>Bemisia</taxon>
    </lineage>
</organism>
<protein>
    <submittedName>
        <fullName evidence="2">Uncharacterized protein</fullName>
    </submittedName>
</protein>
<feature type="compositionally biased region" description="Low complexity" evidence="1">
    <location>
        <begin position="810"/>
        <end position="832"/>
    </location>
</feature>
<accession>A0A9P0F6M0</accession>
<name>A0A9P0F6M0_BEMTA</name>
<dbReference type="Proteomes" id="UP001152759">
    <property type="component" value="Chromosome 8"/>
</dbReference>
<feature type="region of interest" description="Disordered" evidence="1">
    <location>
        <begin position="1"/>
        <end position="21"/>
    </location>
</feature>
<evidence type="ECO:0000313" key="3">
    <source>
        <dbReference type="Proteomes" id="UP001152759"/>
    </source>
</evidence>
<feature type="compositionally biased region" description="Basic residues" evidence="1">
    <location>
        <begin position="780"/>
        <end position="790"/>
    </location>
</feature>
<feature type="compositionally biased region" description="Polar residues" evidence="1">
    <location>
        <begin position="538"/>
        <end position="549"/>
    </location>
</feature>
<feature type="compositionally biased region" description="Polar residues" evidence="1">
    <location>
        <begin position="267"/>
        <end position="297"/>
    </location>
</feature>
<dbReference type="EMBL" id="OU963869">
    <property type="protein sequence ID" value="CAH0394524.1"/>
    <property type="molecule type" value="Genomic_DNA"/>
</dbReference>
<proteinExistence type="predicted"/>
<sequence>MSDLLTRSTVRRREKEQEETATPHLAYISSVAALPPPFPTRRDADVELGAVGGGRGGLRTPGTTRSRRKFGGYRIVPRSCKDLTTANKATSGVCMFNYECTQKGGSVVGACMDGFLFGACCRLPPGTVMPTLGLPSSSAKPIAFSQTDKTVTVQKPINFHPAAETILLHKNGSIVDNLYSPEELGFHTKPQLVSLPPTTLVNMLNSIPKIKLPNRTPSSSSSDVFNTTPKNAETHEEYSTFDAAPTQHFDVGSSVTELKVSAAPLSTNNINGVSLSKNTPTPTSKATQKTESTSVRSTAPYHSYQSTTPAYTVTDDNLILVPTLTADDKNKHESINHIITILNDTNAEPVPEPFSQSQSSTQSLYTWVSIEEKPEKTAQPTTSSYFSTLKSTSSPRPSTGHYYHDTSHGHQTYSVTVVPGHPEVSITPKPQIGTSAATEPVPTVIVLGSLNGGKPSKKPGEILYSSLGTTTHSVKRPGELILTGNPNVVTGRPPTGIIITARPQQQQQQQQSSYGTASVYSQPITTTLASKPVYHEPVSTSHPYTSTTEKLQDLKPPSRPATKPTADKSPSYVPSHNLFSTAKPLLNKDGYVQASRPTTLKPQSKPIFTTAKPVPPPIPSTFEPYVTIGPEAIVPDELDPVTEENTYISVKPFYPYPSTLQDAFINSTEDLIAFPPVRDPNHNISTTQGEKPLLTATTTFVEYGDEDIGGATPQFVVDENLDNKVHSFVEKIVQSLQGNFEDLEKVLITGVSRPNVTLSNEIVTTTKKPKPSKVTTKRPTTNKKPTKRPSKPTSTLSGSKPLVTRPPRPTTTEISKPIIITTSPSPTITTPSLFQPSVEPDEYSTLSPTKASYEEALPTTPSARLFDDPDD</sequence>